<gene>
    <name evidence="1" type="ORF">UPYG_G00256420</name>
</gene>
<proteinExistence type="predicted"/>
<accession>A0ABD0WQC7</accession>
<name>A0ABD0WQC7_UMBPY</name>
<evidence type="ECO:0000313" key="1">
    <source>
        <dbReference type="EMBL" id="KAL0967751.1"/>
    </source>
</evidence>
<comment type="caution">
    <text evidence="1">The sequence shown here is derived from an EMBL/GenBank/DDBJ whole genome shotgun (WGS) entry which is preliminary data.</text>
</comment>
<dbReference type="AlphaFoldDB" id="A0ABD0WQC7"/>
<dbReference type="EMBL" id="JAGEUA010000008">
    <property type="protein sequence ID" value="KAL0967751.1"/>
    <property type="molecule type" value="Genomic_DNA"/>
</dbReference>
<organism evidence="1 2">
    <name type="scientific">Umbra pygmaea</name>
    <name type="common">Eastern mudminnow</name>
    <dbReference type="NCBI Taxonomy" id="75934"/>
    <lineage>
        <taxon>Eukaryota</taxon>
        <taxon>Metazoa</taxon>
        <taxon>Chordata</taxon>
        <taxon>Craniata</taxon>
        <taxon>Vertebrata</taxon>
        <taxon>Euteleostomi</taxon>
        <taxon>Actinopterygii</taxon>
        <taxon>Neopterygii</taxon>
        <taxon>Teleostei</taxon>
        <taxon>Protacanthopterygii</taxon>
        <taxon>Esociformes</taxon>
        <taxon>Umbridae</taxon>
        <taxon>Umbra</taxon>
    </lineage>
</organism>
<reference evidence="1 2" key="1">
    <citation type="submission" date="2024-06" db="EMBL/GenBank/DDBJ databases">
        <authorList>
            <person name="Pan Q."/>
            <person name="Wen M."/>
            <person name="Jouanno E."/>
            <person name="Zahm M."/>
            <person name="Klopp C."/>
            <person name="Cabau C."/>
            <person name="Louis A."/>
            <person name="Berthelot C."/>
            <person name="Parey E."/>
            <person name="Roest Crollius H."/>
            <person name="Montfort J."/>
            <person name="Robinson-Rechavi M."/>
            <person name="Bouchez O."/>
            <person name="Lampietro C."/>
            <person name="Lopez Roques C."/>
            <person name="Donnadieu C."/>
            <person name="Postlethwait J."/>
            <person name="Bobe J."/>
            <person name="Verreycken H."/>
            <person name="Guiguen Y."/>
        </authorList>
    </citation>
    <scope>NUCLEOTIDE SEQUENCE [LARGE SCALE GENOMIC DNA]</scope>
    <source>
        <strain evidence="1">Up_M1</strain>
        <tissue evidence="1">Testis</tissue>
    </source>
</reference>
<keyword evidence="2" id="KW-1185">Reference proteome</keyword>
<protein>
    <submittedName>
        <fullName evidence="1">Uncharacterized protein</fullName>
    </submittedName>
</protein>
<evidence type="ECO:0000313" key="2">
    <source>
        <dbReference type="Proteomes" id="UP001557470"/>
    </source>
</evidence>
<sequence>MDIQDQDAAARWEALGSRDAGSRDSAMEHICQEVMRRVESIVPIPAANSSPTPAAGHPTCDLNDILARLLMLSKRCPFDDVRDRCALLLRDVQVG</sequence>
<dbReference type="Proteomes" id="UP001557470">
    <property type="component" value="Unassembled WGS sequence"/>
</dbReference>